<organism evidence="2 3">
    <name type="scientific">Paramecium pentaurelia</name>
    <dbReference type="NCBI Taxonomy" id="43138"/>
    <lineage>
        <taxon>Eukaryota</taxon>
        <taxon>Sar</taxon>
        <taxon>Alveolata</taxon>
        <taxon>Ciliophora</taxon>
        <taxon>Intramacronucleata</taxon>
        <taxon>Oligohymenophorea</taxon>
        <taxon>Peniculida</taxon>
        <taxon>Parameciidae</taxon>
        <taxon>Paramecium</taxon>
    </lineage>
</organism>
<evidence type="ECO:0000313" key="3">
    <source>
        <dbReference type="Proteomes" id="UP000689195"/>
    </source>
</evidence>
<gene>
    <name evidence="2" type="ORF">PPENT_87.1.T0400296</name>
</gene>
<name>A0A8S1UGX2_9CILI</name>
<feature type="compositionally biased region" description="Low complexity" evidence="1">
    <location>
        <begin position="438"/>
        <end position="447"/>
    </location>
</feature>
<accession>A0A8S1UGX2</accession>
<evidence type="ECO:0000313" key="2">
    <source>
        <dbReference type="EMBL" id="CAD8164248.1"/>
    </source>
</evidence>
<sequence length="460" mass="55441">MKKLETFCLEDNSDDDSLDQTHHISIQTEIKYKQVRDIATKIILCYAIDFDLPIISFLQYLQFVRVLNSEDTISIEATKPLIKQLLNIKELDMIIRDTHLNDILNQTYSLNQLNSITQNFENKYKHYLQKSQPSNICQMTKIIYNQREKVKEKLEKIFQDQNLQEFIQKGQEQLKKVPLETWKNNKKDYEEQQLPIAQTFLNLNRIKKYLDEKKEQETYATGKMNRKKNQMIRIVRKIIKKRRPKTQNEKFCTQVHSRRFIKRIFQLLLSRQESYPEIFYCLTVKFEKKTADKIQFTLNNRFKTYIENDTYIHNLLNEELIKKGYNPVKLNTEQVNLEDFYQCFNLDLQPQEVSEAKIVYEMIVQVYEQKELHRLRLYPIFNCTKFTFLEQQMAQIDTINKYQTPQFLKFKSIVEDIKYYLDTNKLQIEKEAQALKENQVQQTTEKQQNTKEKLETKVES</sequence>
<reference evidence="2" key="1">
    <citation type="submission" date="2021-01" db="EMBL/GenBank/DDBJ databases">
        <authorList>
            <consortium name="Genoscope - CEA"/>
            <person name="William W."/>
        </authorList>
    </citation>
    <scope>NUCLEOTIDE SEQUENCE</scope>
</reference>
<comment type="caution">
    <text evidence="2">The sequence shown here is derived from an EMBL/GenBank/DDBJ whole genome shotgun (WGS) entry which is preliminary data.</text>
</comment>
<feature type="region of interest" description="Disordered" evidence="1">
    <location>
        <begin position="438"/>
        <end position="460"/>
    </location>
</feature>
<dbReference type="EMBL" id="CAJJDO010000040">
    <property type="protein sequence ID" value="CAD8164248.1"/>
    <property type="molecule type" value="Genomic_DNA"/>
</dbReference>
<evidence type="ECO:0000256" key="1">
    <source>
        <dbReference type="SAM" id="MobiDB-lite"/>
    </source>
</evidence>
<proteinExistence type="predicted"/>
<dbReference type="OrthoDB" id="293132at2759"/>
<dbReference type="Proteomes" id="UP000689195">
    <property type="component" value="Unassembled WGS sequence"/>
</dbReference>
<feature type="compositionally biased region" description="Basic and acidic residues" evidence="1">
    <location>
        <begin position="448"/>
        <end position="460"/>
    </location>
</feature>
<protein>
    <submittedName>
        <fullName evidence="2">Uncharacterized protein</fullName>
    </submittedName>
</protein>
<keyword evidence="3" id="KW-1185">Reference proteome</keyword>
<dbReference type="AlphaFoldDB" id="A0A8S1UGX2"/>